<gene>
    <name evidence="6" type="ORF">HETSPECPRED_003793</name>
</gene>
<dbReference type="Proteomes" id="UP000664521">
    <property type="component" value="Unassembled WGS sequence"/>
</dbReference>
<evidence type="ECO:0000256" key="1">
    <source>
        <dbReference type="ARBA" id="ARBA00001946"/>
    </source>
</evidence>
<dbReference type="PANTHER" id="PTHR35201:SF4">
    <property type="entry name" value="BETA-PINACENE SYNTHASE-RELATED"/>
    <property type="match status" value="1"/>
</dbReference>
<feature type="compositionally biased region" description="Basic and acidic residues" evidence="5">
    <location>
        <begin position="369"/>
        <end position="382"/>
    </location>
</feature>
<comment type="caution">
    <text evidence="6">The sequence shown here is derived from an EMBL/GenBank/DDBJ whole genome shotgun (WGS) entry which is preliminary data.</text>
</comment>
<evidence type="ECO:0000313" key="6">
    <source>
        <dbReference type="EMBL" id="CAF9918561.1"/>
    </source>
</evidence>
<evidence type="ECO:0000256" key="2">
    <source>
        <dbReference type="ARBA" id="ARBA00006333"/>
    </source>
</evidence>
<evidence type="ECO:0000256" key="5">
    <source>
        <dbReference type="SAM" id="MobiDB-lite"/>
    </source>
</evidence>
<dbReference type="EMBL" id="CAJPDS010000022">
    <property type="protein sequence ID" value="CAF9918561.1"/>
    <property type="molecule type" value="Genomic_DNA"/>
</dbReference>
<dbReference type="InterPro" id="IPR008949">
    <property type="entry name" value="Isoprenoid_synthase_dom_sf"/>
</dbReference>
<sequence>MSLLPEDPCSPLPLDDEQVTIPDMFVSFLSQEPQINPNYEKVKGESEAWIAQLCHYDEKTYKKHVKADFPYFVSIWARDAGLEELRTICDWMNWVFDFDDMFDEGSFRDNREEATRRVQELKDVMQTENQDATETAEDPLLEVFRTVWYRVAKRSSKGARRRFIQSMTDYADGVLGQVEVVCSAEQPDEEHFLALRRKSIGAGPCFALIEYFYGLDLPDEIFEHPSVQRLDELAREMIVIQNDALSFPKELAEGMDQNLVALYGHSGIPPQEAYDKIDVLLKARYREWYLAQADLPQWGETIDRQVQHYIRAMQDVITANMYWSFNTTRYFGKRTEYVRRTRVINIPSDQLVKNGLALPQSRSPSPPNDGDRRRNQDGDRSLSEANTIVNESLASEGGSNFYGQKILDAVSTVQVKLGDKKLASLRRRLTSWVRGSR</sequence>
<dbReference type="InterPro" id="IPR034686">
    <property type="entry name" value="Terpene_cyclase-like_2"/>
</dbReference>
<dbReference type="GO" id="GO:0046872">
    <property type="term" value="F:metal ion binding"/>
    <property type="evidence" value="ECO:0007669"/>
    <property type="project" value="UniProtKB-KW"/>
</dbReference>
<evidence type="ECO:0000313" key="7">
    <source>
        <dbReference type="Proteomes" id="UP000664521"/>
    </source>
</evidence>
<name>A0A8H3FD00_9LECA</name>
<dbReference type="PANTHER" id="PTHR35201">
    <property type="entry name" value="TERPENE SYNTHASE"/>
    <property type="match status" value="1"/>
</dbReference>
<dbReference type="SFLD" id="SFLDS00005">
    <property type="entry name" value="Isoprenoid_Synthase_Type_I"/>
    <property type="match status" value="1"/>
</dbReference>
<dbReference type="SUPFAM" id="SSF48576">
    <property type="entry name" value="Terpenoid synthases"/>
    <property type="match status" value="1"/>
</dbReference>
<keyword evidence="3 4" id="KW-0460">Magnesium</keyword>
<accession>A0A8H3FD00</accession>
<comment type="similarity">
    <text evidence="2 4">Belongs to the terpene synthase family.</text>
</comment>
<evidence type="ECO:0000256" key="3">
    <source>
        <dbReference type="ARBA" id="ARBA00022842"/>
    </source>
</evidence>
<dbReference type="SFLD" id="SFLDG01020">
    <property type="entry name" value="Terpene_Cyclase_Like_2"/>
    <property type="match status" value="1"/>
</dbReference>
<reference evidence="6" key="1">
    <citation type="submission" date="2021-03" db="EMBL/GenBank/DDBJ databases">
        <authorList>
            <person name="Tagirdzhanova G."/>
        </authorList>
    </citation>
    <scope>NUCLEOTIDE SEQUENCE</scope>
</reference>
<comment type="cofactor">
    <cofactor evidence="1 4">
        <name>Mg(2+)</name>
        <dbReference type="ChEBI" id="CHEBI:18420"/>
    </cofactor>
</comment>
<dbReference type="EC" id="4.2.3.-" evidence="4"/>
<dbReference type="Pfam" id="PF19086">
    <property type="entry name" value="Terpene_syn_C_2"/>
    <property type="match status" value="1"/>
</dbReference>
<dbReference type="OrthoDB" id="2861623at2759"/>
<dbReference type="GO" id="GO:0010333">
    <property type="term" value="F:terpene synthase activity"/>
    <property type="evidence" value="ECO:0007669"/>
    <property type="project" value="InterPro"/>
</dbReference>
<feature type="region of interest" description="Disordered" evidence="5">
    <location>
        <begin position="356"/>
        <end position="382"/>
    </location>
</feature>
<dbReference type="GO" id="GO:0008299">
    <property type="term" value="P:isoprenoid biosynthetic process"/>
    <property type="evidence" value="ECO:0007669"/>
    <property type="project" value="UniProtKB-ARBA"/>
</dbReference>
<dbReference type="Gene3D" id="1.10.600.10">
    <property type="entry name" value="Farnesyl Diphosphate Synthase"/>
    <property type="match status" value="1"/>
</dbReference>
<proteinExistence type="inferred from homology"/>
<keyword evidence="4" id="KW-0456">Lyase</keyword>
<protein>
    <recommendedName>
        <fullName evidence="4">Terpene synthase</fullName>
        <ecNumber evidence="4">4.2.3.-</ecNumber>
    </recommendedName>
</protein>
<keyword evidence="4" id="KW-0479">Metal-binding</keyword>
<evidence type="ECO:0000256" key="4">
    <source>
        <dbReference type="RuleBase" id="RU366034"/>
    </source>
</evidence>
<organism evidence="6 7">
    <name type="scientific">Heterodermia speciosa</name>
    <dbReference type="NCBI Taxonomy" id="116794"/>
    <lineage>
        <taxon>Eukaryota</taxon>
        <taxon>Fungi</taxon>
        <taxon>Dikarya</taxon>
        <taxon>Ascomycota</taxon>
        <taxon>Pezizomycotina</taxon>
        <taxon>Lecanoromycetes</taxon>
        <taxon>OSLEUM clade</taxon>
        <taxon>Lecanoromycetidae</taxon>
        <taxon>Caliciales</taxon>
        <taxon>Physciaceae</taxon>
        <taxon>Heterodermia</taxon>
    </lineage>
</organism>
<dbReference type="AlphaFoldDB" id="A0A8H3FD00"/>
<keyword evidence="7" id="KW-1185">Reference proteome</keyword>